<dbReference type="InterPro" id="IPR017441">
    <property type="entry name" value="Protein_kinase_ATP_BS"/>
</dbReference>
<keyword evidence="4" id="KW-0808">Transferase</keyword>
<dbReference type="PANTHER" id="PTHR11909">
    <property type="entry name" value="CASEIN KINASE-RELATED"/>
    <property type="match status" value="1"/>
</dbReference>
<evidence type="ECO:0000313" key="4">
    <source>
        <dbReference type="EMBL" id="KAF7629913.1"/>
    </source>
</evidence>
<dbReference type="OrthoDB" id="2687620at2759"/>
<keyword evidence="1" id="KW-0067">ATP-binding</keyword>
<feature type="domain" description="Protein kinase" evidence="3">
    <location>
        <begin position="25"/>
        <end position="297"/>
    </location>
</feature>
<dbReference type="Pfam" id="PF00069">
    <property type="entry name" value="Pkinase"/>
    <property type="match status" value="1"/>
</dbReference>
<sequence length="337" mass="38241">MSLRPKHGALDIRSGFTFESAVFKYKLEESIGDGGYGRVFEAEAALKGKKQGTQKCAVKLERRSGATDIEVRVFEAAKDKNCRYIPRMIDHGFIQCKSCSFIAMELKGRDLHKIRKDRQGSKFTLGTAVRVALSTLEAIKELHELGFLSRDIKGGNFVTGQTTTDDIRNIYLIDFGLCRRYKDMNDNVIAERSEVGWRGTTRYGSRSAHQHLDLGRKDDIESWFYMIVEMTNGSLPWSAESDRNAVYKLKQEALSNVDDFLKNCPHGYKELIGAINKLNFADTPDYKDMSKVLEKILAEQGVDRKSPMDWETVEEPERQGPADVLDSFPTTTTQRRV</sequence>
<keyword evidence="1" id="KW-0547">Nucleotide-binding</keyword>
<accession>A0A8S9ZDX4</accession>
<reference evidence="4" key="1">
    <citation type="journal article" date="2020" name="Ecol. Evol.">
        <title>Genome structure and content of the rice root-knot nematode (Meloidogyne graminicola).</title>
        <authorList>
            <person name="Phan N.T."/>
            <person name="Danchin E.G.J."/>
            <person name="Klopp C."/>
            <person name="Perfus-Barbeoch L."/>
            <person name="Kozlowski D.K."/>
            <person name="Koutsovoulos G.D."/>
            <person name="Lopez-Roques C."/>
            <person name="Bouchez O."/>
            <person name="Zahm M."/>
            <person name="Besnard G."/>
            <person name="Bellafiore S."/>
        </authorList>
    </citation>
    <scope>NUCLEOTIDE SEQUENCE</scope>
    <source>
        <strain evidence="4">VN-18</strain>
    </source>
</reference>
<keyword evidence="4" id="KW-0418">Kinase</keyword>
<dbReference type="InterPro" id="IPR011009">
    <property type="entry name" value="Kinase-like_dom_sf"/>
</dbReference>
<protein>
    <submittedName>
        <fullName evidence="4">Tau-tubulin kinase 2</fullName>
    </submittedName>
</protein>
<organism evidence="4 5">
    <name type="scientific">Meloidogyne graminicola</name>
    <dbReference type="NCBI Taxonomy" id="189291"/>
    <lineage>
        <taxon>Eukaryota</taxon>
        <taxon>Metazoa</taxon>
        <taxon>Ecdysozoa</taxon>
        <taxon>Nematoda</taxon>
        <taxon>Chromadorea</taxon>
        <taxon>Rhabditida</taxon>
        <taxon>Tylenchina</taxon>
        <taxon>Tylenchomorpha</taxon>
        <taxon>Tylenchoidea</taxon>
        <taxon>Meloidogynidae</taxon>
        <taxon>Meloidogyninae</taxon>
        <taxon>Meloidogyne</taxon>
    </lineage>
</organism>
<dbReference type="Gene3D" id="1.10.510.10">
    <property type="entry name" value="Transferase(Phosphotransferase) domain 1"/>
    <property type="match status" value="1"/>
</dbReference>
<dbReference type="GO" id="GO:0004672">
    <property type="term" value="F:protein kinase activity"/>
    <property type="evidence" value="ECO:0007669"/>
    <property type="project" value="InterPro"/>
</dbReference>
<dbReference type="PROSITE" id="PS50011">
    <property type="entry name" value="PROTEIN_KINASE_DOM"/>
    <property type="match status" value="1"/>
</dbReference>
<dbReference type="InterPro" id="IPR050235">
    <property type="entry name" value="CK1_Ser-Thr_kinase"/>
</dbReference>
<keyword evidence="5" id="KW-1185">Reference proteome</keyword>
<feature type="region of interest" description="Disordered" evidence="2">
    <location>
        <begin position="304"/>
        <end position="337"/>
    </location>
</feature>
<dbReference type="SMART" id="SM00220">
    <property type="entry name" value="S_TKc"/>
    <property type="match status" value="1"/>
</dbReference>
<evidence type="ECO:0000256" key="1">
    <source>
        <dbReference type="PROSITE-ProRule" id="PRU10141"/>
    </source>
</evidence>
<gene>
    <name evidence="4" type="ORF">Mgra_00009102</name>
</gene>
<dbReference type="GO" id="GO:0005524">
    <property type="term" value="F:ATP binding"/>
    <property type="evidence" value="ECO:0007669"/>
    <property type="project" value="UniProtKB-UniRule"/>
</dbReference>
<evidence type="ECO:0000256" key="2">
    <source>
        <dbReference type="SAM" id="MobiDB-lite"/>
    </source>
</evidence>
<proteinExistence type="predicted"/>
<comment type="caution">
    <text evidence="4">The sequence shown here is derived from an EMBL/GenBank/DDBJ whole genome shotgun (WGS) entry which is preliminary data.</text>
</comment>
<dbReference type="PROSITE" id="PS00107">
    <property type="entry name" value="PROTEIN_KINASE_ATP"/>
    <property type="match status" value="1"/>
</dbReference>
<dbReference type="AlphaFoldDB" id="A0A8S9ZDX4"/>
<feature type="binding site" evidence="1">
    <location>
        <position position="59"/>
    </location>
    <ligand>
        <name>ATP</name>
        <dbReference type="ChEBI" id="CHEBI:30616"/>
    </ligand>
</feature>
<dbReference type="SUPFAM" id="SSF56112">
    <property type="entry name" value="Protein kinase-like (PK-like)"/>
    <property type="match status" value="1"/>
</dbReference>
<dbReference type="Proteomes" id="UP000605970">
    <property type="component" value="Unassembled WGS sequence"/>
</dbReference>
<evidence type="ECO:0000259" key="3">
    <source>
        <dbReference type="PROSITE" id="PS50011"/>
    </source>
</evidence>
<name>A0A8S9ZDX4_9BILA</name>
<feature type="compositionally biased region" description="Polar residues" evidence="2">
    <location>
        <begin position="328"/>
        <end position="337"/>
    </location>
</feature>
<dbReference type="EMBL" id="JABEBT010000137">
    <property type="protein sequence ID" value="KAF7629913.1"/>
    <property type="molecule type" value="Genomic_DNA"/>
</dbReference>
<evidence type="ECO:0000313" key="5">
    <source>
        <dbReference type="Proteomes" id="UP000605970"/>
    </source>
</evidence>
<dbReference type="InterPro" id="IPR000719">
    <property type="entry name" value="Prot_kinase_dom"/>
</dbReference>